<sequence>MPWPATLLVGPAGPQVDHDFTVQYNGYSSTHFTTFCKIPCEFFFHRAEGRIVDAVYHYGFIHAAQLHILRVRWGVSLPGVGWYSTETTATPGLARYFYCGTRLLLYAPVERPTTMRISIVEVITTS</sequence>
<gene>
    <name evidence="1" type="ORF">GCM10018793_70810</name>
</gene>
<evidence type="ECO:0000313" key="1">
    <source>
        <dbReference type="EMBL" id="GHH89041.1"/>
    </source>
</evidence>
<protein>
    <submittedName>
        <fullName evidence="1">Uncharacterized protein</fullName>
    </submittedName>
</protein>
<organism evidence="1 2">
    <name type="scientific">Streptomyces sulfonofaciens</name>
    <dbReference type="NCBI Taxonomy" id="68272"/>
    <lineage>
        <taxon>Bacteria</taxon>
        <taxon>Bacillati</taxon>
        <taxon>Actinomycetota</taxon>
        <taxon>Actinomycetes</taxon>
        <taxon>Kitasatosporales</taxon>
        <taxon>Streptomycetaceae</taxon>
        <taxon>Streptomyces</taxon>
    </lineage>
</organism>
<dbReference type="EMBL" id="BNCD01000051">
    <property type="protein sequence ID" value="GHH89041.1"/>
    <property type="molecule type" value="Genomic_DNA"/>
</dbReference>
<accession>A0A919GSK1</accession>
<comment type="caution">
    <text evidence="1">The sequence shown here is derived from an EMBL/GenBank/DDBJ whole genome shotgun (WGS) entry which is preliminary data.</text>
</comment>
<reference evidence="1" key="1">
    <citation type="journal article" date="2014" name="Int. J. Syst. Evol. Microbiol.">
        <title>Complete genome sequence of Corynebacterium casei LMG S-19264T (=DSM 44701T), isolated from a smear-ripened cheese.</title>
        <authorList>
            <consortium name="US DOE Joint Genome Institute (JGI-PGF)"/>
            <person name="Walter F."/>
            <person name="Albersmeier A."/>
            <person name="Kalinowski J."/>
            <person name="Ruckert C."/>
        </authorList>
    </citation>
    <scope>NUCLEOTIDE SEQUENCE</scope>
    <source>
        <strain evidence="1">JCM 5069</strain>
    </source>
</reference>
<name>A0A919GSK1_9ACTN</name>
<evidence type="ECO:0000313" key="2">
    <source>
        <dbReference type="Proteomes" id="UP000603708"/>
    </source>
</evidence>
<dbReference type="Proteomes" id="UP000603708">
    <property type="component" value="Unassembled WGS sequence"/>
</dbReference>
<dbReference type="AlphaFoldDB" id="A0A919GSK1"/>
<keyword evidence="2" id="KW-1185">Reference proteome</keyword>
<proteinExistence type="predicted"/>
<reference evidence="1" key="2">
    <citation type="submission" date="2020-09" db="EMBL/GenBank/DDBJ databases">
        <authorList>
            <person name="Sun Q."/>
            <person name="Ohkuma M."/>
        </authorList>
    </citation>
    <scope>NUCLEOTIDE SEQUENCE</scope>
    <source>
        <strain evidence="1">JCM 5069</strain>
    </source>
</reference>